<protein>
    <submittedName>
        <fullName evidence="3">Inhibitor of growth protein 2</fullName>
    </submittedName>
</protein>
<evidence type="ECO:0000313" key="3">
    <source>
        <dbReference type="EMBL" id="KAK9398965.1"/>
    </source>
</evidence>
<proteinExistence type="predicted"/>
<feature type="compositionally biased region" description="Basic and acidic residues" evidence="1">
    <location>
        <begin position="80"/>
        <end position="89"/>
    </location>
</feature>
<dbReference type="Pfam" id="PF12998">
    <property type="entry name" value="ING"/>
    <property type="match status" value="1"/>
</dbReference>
<evidence type="ECO:0000259" key="2">
    <source>
        <dbReference type="Pfam" id="PF12998"/>
    </source>
</evidence>
<gene>
    <name evidence="3" type="ORF">NXF25_013934</name>
</gene>
<accession>A0AAW1BA86</accession>
<feature type="region of interest" description="Disordered" evidence="1">
    <location>
        <begin position="177"/>
        <end position="200"/>
    </location>
</feature>
<comment type="caution">
    <text evidence="3">The sequence shown here is derived from an EMBL/GenBank/DDBJ whole genome shotgun (WGS) entry which is preliminary data.</text>
</comment>
<sequence length="200" mass="20969">MKSRLFLPPRLSSDVPPCWTNGIGRKGKAGECEPAAPYKDRALRMRTLRIEGAPPPFGRLKTQPPESLPHCPLSSLPALERSERAERRGKGVSRPVTMLGSPGQQPGGAGSGATAGAAAGSAATAAGGAGGVASFPCGGASERLLARYVQDYLECVESLPLDMQRLASLLREMDTRCRGEQERRERDGGTGVEPMTGAGN</sequence>
<reference evidence="3 4" key="1">
    <citation type="journal article" date="2024" name="Proc. Natl. Acad. Sci. U.S.A.">
        <title>The genetic regulatory architecture and epigenomic basis for age-related changes in rattlesnake venom.</title>
        <authorList>
            <person name="Hogan M.P."/>
            <person name="Holding M.L."/>
            <person name="Nystrom G.S."/>
            <person name="Colston T.J."/>
            <person name="Bartlett D.A."/>
            <person name="Mason A.J."/>
            <person name="Ellsworth S.A."/>
            <person name="Rautsaw R.M."/>
            <person name="Lawrence K.C."/>
            <person name="Strickland J.L."/>
            <person name="He B."/>
            <person name="Fraser P."/>
            <person name="Margres M.J."/>
            <person name="Gilbert D.M."/>
            <person name="Gibbs H.L."/>
            <person name="Parkinson C.L."/>
            <person name="Rokyta D.R."/>
        </authorList>
    </citation>
    <scope>NUCLEOTIDE SEQUENCE [LARGE SCALE GENOMIC DNA]</scope>
    <source>
        <strain evidence="3">DRR0105</strain>
    </source>
</reference>
<evidence type="ECO:0000256" key="1">
    <source>
        <dbReference type="SAM" id="MobiDB-lite"/>
    </source>
</evidence>
<feature type="domain" description="Inhibitor of growth protein N-terminal histone-binding" evidence="2">
    <location>
        <begin position="148"/>
        <end position="180"/>
    </location>
</feature>
<dbReference type="InterPro" id="IPR024610">
    <property type="entry name" value="ING_N_histone-binding"/>
</dbReference>
<dbReference type="EMBL" id="JAOTOJ010000007">
    <property type="protein sequence ID" value="KAK9398965.1"/>
    <property type="molecule type" value="Genomic_DNA"/>
</dbReference>
<feature type="region of interest" description="Disordered" evidence="1">
    <location>
        <begin position="52"/>
        <end position="116"/>
    </location>
</feature>
<feature type="compositionally biased region" description="Basic and acidic residues" evidence="1">
    <location>
        <begin position="177"/>
        <end position="188"/>
    </location>
</feature>
<keyword evidence="4" id="KW-1185">Reference proteome</keyword>
<dbReference type="Proteomes" id="UP001474421">
    <property type="component" value="Unassembled WGS sequence"/>
</dbReference>
<name>A0AAW1BA86_CROAD</name>
<evidence type="ECO:0000313" key="4">
    <source>
        <dbReference type="Proteomes" id="UP001474421"/>
    </source>
</evidence>
<dbReference type="Gene3D" id="6.10.140.1740">
    <property type="match status" value="1"/>
</dbReference>
<dbReference type="AlphaFoldDB" id="A0AAW1BA86"/>
<organism evidence="3 4">
    <name type="scientific">Crotalus adamanteus</name>
    <name type="common">Eastern diamondback rattlesnake</name>
    <dbReference type="NCBI Taxonomy" id="8729"/>
    <lineage>
        <taxon>Eukaryota</taxon>
        <taxon>Metazoa</taxon>
        <taxon>Chordata</taxon>
        <taxon>Craniata</taxon>
        <taxon>Vertebrata</taxon>
        <taxon>Euteleostomi</taxon>
        <taxon>Lepidosauria</taxon>
        <taxon>Squamata</taxon>
        <taxon>Bifurcata</taxon>
        <taxon>Unidentata</taxon>
        <taxon>Episquamata</taxon>
        <taxon>Toxicofera</taxon>
        <taxon>Serpentes</taxon>
        <taxon>Colubroidea</taxon>
        <taxon>Viperidae</taxon>
        <taxon>Crotalinae</taxon>
        <taxon>Crotalus</taxon>
    </lineage>
</organism>